<evidence type="ECO:0000313" key="3">
    <source>
        <dbReference type="Proteomes" id="UP001244552"/>
    </source>
</evidence>
<keyword evidence="1" id="KW-0732">Signal</keyword>
<proteinExistence type="predicted"/>
<evidence type="ECO:0000313" key="2">
    <source>
        <dbReference type="EMBL" id="MDQ0535451.1"/>
    </source>
</evidence>
<dbReference type="Pfam" id="PF09912">
    <property type="entry name" value="DUF2141"/>
    <property type="match status" value="1"/>
</dbReference>
<accession>A0ABU0MPP4</accession>
<dbReference type="EMBL" id="JAUSVU010000018">
    <property type="protein sequence ID" value="MDQ0535451.1"/>
    <property type="molecule type" value="Genomic_DNA"/>
</dbReference>
<organism evidence="2 3">
    <name type="scientific">Azospirillum picis</name>
    <dbReference type="NCBI Taxonomy" id="488438"/>
    <lineage>
        <taxon>Bacteria</taxon>
        <taxon>Pseudomonadati</taxon>
        <taxon>Pseudomonadota</taxon>
        <taxon>Alphaproteobacteria</taxon>
        <taxon>Rhodospirillales</taxon>
        <taxon>Azospirillaceae</taxon>
        <taxon>Azospirillum</taxon>
    </lineage>
</organism>
<reference evidence="2 3" key="1">
    <citation type="submission" date="2023-07" db="EMBL/GenBank/DDBJ databases">
        <title>Genomic Encyclopedia of Type Strains, Phase IV (KMG-IV): sequencing the most valuable type-strain genomes for metagenomic binning, comparative biology and taxonomic classification.</title>
        <authorList>
            <person name="Goeker M."/>
        </authorList>
    </citation>
    <scope>NUCLEOTIDE SEQUENCE [LARGE SCALE GENOMIC DNA]</scope>
    <source>
        <strain evidence="2 3">DSM 19922</strain>
    </source>
</reference>
<name>A0ABU0MPP4_9PROT</name>
<protein>
    <submittedName>
        <fullName evidence="2">Uncharacterized protein (DUF2141 family)</fullName>
    </submittedName>
</protein>
<evidence type="ECO:0000256" key="1">
    <source>
        <dbReference type="SAM" id="SignalP"/>
    </source>
</evidence>
<dbReference type="RefSeq" id="WP_307354506.1">
    <property type="nucleotide sequence ID" value="NZ_JAUSVU010000018.1"/>
</dbReference>
<comment type="caution">
    <text evidence="2">The sequence shown here is derived from an EMBL/GenBank/DDBJ whole genome shotgun (WGS) entry which is preliminary data.</text>
</comment>
<keyword evidence="3" id="KW-1185">Reference proteome</keyword>
<sequence length="157" mass="16272">MRARRGFAGLTVSMAAMAAVVVGVAAGVAAGPVPAAAGELRATVRNIKPNQGRVMVALFDSDEARRAERPWAGYFVAAAAPNMVVVFADLPPGRYGLVAFQDLDGDGKLEKNLLGIPREPYGFSRNAPARFGPPSFEDSAVTVGASGTAATEILLVE</sequence>
<gene>
    <name evidence="2" type="ORF">QO018_004333</name>
</gene>
<feature type="chain" id="PRO_5047414455" evidence="1">
    <location>
        <begin position="19"/>
        <end position="157"/>
    </location>
</feature>
<feature type="signal peptide" evidence="1">
    <location>
        <begin position="1"/>
        <end position="18"/>
    </location>
</feature>
<dbReference type="InterPro" id="IPR018673">
    <property type="entry name" value="DUF2141"/>
</dbReference>
<dbReference type="Proteomes" id="UP001244552">
    <property type="component" value="Unassembled WGS sequence"/>
</dbReference>